<keyword evidence="1" id="KW-0677">Repeat</keyword>
<organism evidence="5">
    <name type="scientific">freshwater metagenome</name>
    <dbReference type="NCBI Taxonomy" id="449393"/>
    <lineage>
        <taxon>unclassified sequences</taxon>
        <taxon>metagenomes</taxon>
        <taxon>ecological metagenomes</taxon>
    </lineage>
</organism>
<dbReference type="GO" id="GO:0016887">
    <property type="term" value="F:ATP hydrolysis activity"/>
    <property type="evidence" value="ECO:0007669"/>
    <property type="project" value="InterPro"/>
</dbReference>
<accession>A0A6J7L8L0</accession>
<dbReference type="InterPro" id="IPR017871">
    <property type="entry name" value="ABC_transporter-like_CS"/>
</dbReference>
<dbReference type="InterPro" id="IPR027417">
    <property type="entry name" value="P-loop_NTPase"/>
</dbReference>
<name>A0A6J7L8L0_9ZZZZ</name>
<gene>
    <name evidence="5" type="ORF">UFOPK3772_02363</name>
</gene>
<evidence type="ECO:0000313" key="5">
    <source>
        <dbReference type="EMBL" id="CAB4963242.1"/>
    </source>
</evidence>
<dbReference type="PANTHER" id="PTHR19211:SF123">
    <property type="entry name" value="ABC TRANSPORTER"/>
    <property type="match status" value="1"/>
</dbReference>
<dbReference type="AlphaFoldDB" id="A0A6J7L8L0"/>
<dbReference type="FunFam" id="3.40.50.300:FF:001320">
    <property type="entry name" value="Heme ABC transporter ATP-binding protein"/>
    <property type="match status" value="1"/>
</dbReference>
<dbReference type="PANTHER" id="PTHR19211">
    <property type="entry name" value="ATP-BINDING TRANSPORT PROTEIN-RELATED"/>
    <property type="match status" value="1"/>
</dbReference>
<dbReference type="EMBL" id="CAFBNE010000087">
    <property type="protein sequence ID" value="CAB4963242.1"/>
    <property type="molecule type" value="Genomic_DNA"/>
</dbReference>
<dbReference type="CDD" id="cd03221">
    <property type="entry name" value="ABCF_EF-3"/>
    <property type="match status" value="2"/>
</dbReference>
<evidence type="ECO:0000256" key="1">
    <source>
        <dbReference type="ARBA" id="ARBA00022737"/>
    </source>
</evidence>
<feature type="domain" description="ABC transporter" evidence="4">
    <location>
        <begin position="5"/>
        <end position="264"/>
    </location>
</feature>
<dbReference type="PROSITE" id="PS50893">
    <property type="entry name" value="ABC_TRANSPORTER_2"/>
    <property type="match status" value="2"/>
</dbReference>
<reference evidence="5" key="1">
    <citation type="submission" date="2020-05" db="EMBL/GenBank/DDBJ databases">
        <authorList>
            <person name="Chiriac C."/>
            <person name="Salcher M."/>
            <person name="Ghai R."/>
            <person name="Kavagutti S V."/>
        </authorList>
    </citation>
    <scope>NUCLEOTIDE SEQUENCE</scope>
</reference>
<dbReference type="Pfam" id="PF00005">
    <property type="entry name" value="ABC_tran"/>
    <property type="match status" value="2"/>
</dbReference>
<evidence type="ECO:0000256" key="3">
    <source>
        <dbReference type="ARBA" id="ARBA00022840"/>
    </source>
</evidence>
<feature type="domain" description="ABC transporter" evidence="4">
    <location>
        <begin position="347"/>
        <end position="547"/>
    </location>
</feature>
<sequence length="548" mass="59453">MAATVQVKGVSVTHGDRELFAGLELVVAPGDVIGLVGPNGAGKSTLLRVLAGEREPDSGTVRLSPSNAHIGYLSQEPDLREGETVRANLARRTDVTAAQSELDHQADLLASGDPDAGDGYSDALDAWLSLGGADFDERLEAVVREIGLDVDLDLEMTALSGGQAARVGLAALLLSRYDAYLLDEPTNDLDSEGLELLEEFVENAKAPIVVVSHDREFLARTVTSVLEIDRSLQRITTYGGGYDAYLEERSVARQHARQSYEQYAGRRAELEARARSQRAWMEKGVKNARRKAKDNDKIGRKFRSEATEKQAAKARQSERLIERLEVVDEPRKEWQLQFSIASAPRSGEIVTVARAASVTRGDFTLGPIDVQLNLRDRVAVTGPNGGGKSTLLGLLLGRIPPDTGLVSTGNGVVIGEVDQARALFEGPDPLVVAFAREVPEWPTAEVRTLLAKFGLGVHQVTRPAASLSPGERTRASLALLQARGVNLLVLDEPTNHLDLPAIEQLEEALDTFDGTLLLVTHDRRMLDTVRLTRRWHVDAGTLEEIAAD</sequence>
<evidence type="ECO:0000259" key="4">
    <source>
        <dbReference type="PROSITE" id="PS50893"/>
    </source>
</evidence>
<dbReference type="GO" id="GO:0005524">
    <property type="term" value="F:ATP binding"/>
    <property type="evidence" value="ECO:0007669"/>
    <property type="project" value="UniProtKB-KW"/>
</dbReference>
<dbReference type="InterPro" id="IPR050611">
    <property type="entry name" value="ABCF"/>
</dbReference>
<keyword evidence="3" id="KW-0067">ATP-binding</keyword>
<dbReference type="SMART" id="SM00382">
    <property type="entry name" value="AAA"/>
    <property type="match status" value="2"/>
</dbReference>
<proteinExistence type="predicted"/>
<keyword evidence="2" id="KW-0547">Nucleotide-binding</keyword>
<dbReference type="PROSITE" id="PS00211">
    <property type="entry name" value="ABC_TRANSPORTER_1"/>
    <property type="match status" value="1"/>
</dbReference>
<dbReference type="Gene3D" id="3.40.50.300">
    <property type="entry name" value="P-loop containing nucleotide triphosphate hydrolases"/>
    <property type="match status" value="2"/>
</dbReference>
<protein>
    <submittedName>
        <fullName evidence="5">Unannotated protein</fullName>
    </submittedName>
</protein>
<dbReference type="SUPFAM" id="SSF52540">
    <property type="entry name" value="P-loop containing nucleoside triphosphate hydrolases"/>
    <property type="match status" value="2"/>
</dbReference>
<dbReference type="InterPro" id="IPR003593">
    <property type="entry name" value="AAA+_ATPase"/>
</dbReference>
<evidence type="ECO:0000256" key="2">
    <source>
        <dbReference type="ARBA" id="ARBA00022741"/>
    </source>
</evidence>
<dbReference type="InterPro" id="IPR003439">
    <property type="entry name" value="ABC_transporter-like_ATP-bd"/>
</dbReference>